<dbReference type="Pfam" id="PF13585">
    <property type="entry name" value="CHU_C"/>
    <property type="match status" value="1"/>
</dbReference>
<dbReference type="InterPro" id="IPR026341">
    <property type="entry name" value="T9SS_type_B"/>
</dbReference>
<dbReference type="NCBIfam" id="TIGR04131">
    <property type="entry name" value="Bac_Flav_CTERM"/>
    <property type="match status" value="1"/>
</dbReference>
<sequence>MWFRNLMILVLLIPSKVYSQQDVDFHLNGHFLAEKTILKIKRNFNDPYVWVLAKDNAVYRLNSITKVIEDYSAKFGGYGNLKFIDIAGQNGDAFFIATNENIVIQYKNGDIKLIDGSNGLADKVNDIGFDYNKIFLAETANVLLIGTINGLYRYNTDTEKLILNSNKTNSQVFEASYRKLMFSGTYYIHDVTPDTVQYVPAAPFGDRTLFQHFVWLGGKSFGNTINTAYYTSPMIYDFHDYASYMNLFWGNDRGMFQINGNASYNSARQFKHYLNNITVNKISGIYGLTSFGNGHAFFNPGIIKETLLIGTNSGLYFSSSVYDYYGNNDQLNNFTLFHYDELGKVQVNDISVNAFSTTEPICEDGVWLATNNGVYLIKPDYAKYLNPEHAQLTTFKDKGYDIKEEKVCEGEFAHLLADPFSTGTSAIQWFKDGIELAGESNNDLTTDKSGDYYAILYDPCQNIHFESNHLKVKVISPPVFSFDYPTQLTFCEGAVSTLKVTGDPAYQYRWYKDGMLTGDINAELQITNPGKYKVEVSACENSWIPSREVQMDFISLPSPVIKADKNAYCIGEQAVLDAGILPGNGYRINWIRDGLAVSQWANQNKVSTNVPGNYSVFISSDQLAGCNKASAVIPITFNPIPEVNILQTVKTGLCEGQSVELKAKYSGSTVKWSTGETSDKIKVTASGTYSVTTFSDAGCTADASTQVQFHPVPVLTMKDTSICVSSMKHITITAPAGFVKYVWNGQNGTNSYQADHPQQVTLTVTDENGCEATRDITISDECPDASIPNAFSPNGDGVNDTWVIKGFENDPAVVVSVFNRYGTKLFESKGYRNPWNGKFNGKILPPGVYYYMISPNNKRKTLSGNVTIMY</sequence>
<dbReference type="EMBL" id="CP042437">
    <property type="protein sequence ID" value="QEC77275.1"/>
    <property type="molecule type" value="Genomic_DNA"/>
</dbReference>
<reference evidence="1 2" key="1">
    <citation type="journal article" date="2013" name="J. Microbiol.">
        <title>Mucilaginibacter ginsenosidivorax sp. nov., with ginsenoside converting activity isolated from sediment.</title>
        <authorList>
            <person name="Kim J.K."/>
            <person name="Choi T.E."/>
            <person name="Liu Q.M."/>
            <person name="Park H.Y."/>
            <person name="Yi T.H."/>
            <person name="Yoon M.H."/>
            <person name="Kim S.C."/>
            <person name="Im W.T."/>
        </authorList>
    </citation>
    <scope>NUCLEOTIDE SEQUENCE [LARGE SCALE GENOMIC DNA]</scope>
    <source>
        <strain evidence="1 2">KHI28</strain>
    </source>
</reference>
<evidence type="ECO:0000313" key="2">
    <source>
        <dbReference type="Proteomes" id="UP000321362"/>
    </source>
</evidence>
<proteinExistence type="predicted"/>
<name>A0A5B8W2R3_9SPHI</name>
<dbReference type="KEGG" id="mgk:FSB76_15480"/>
<keyword evidence="2" id="KW-1185">Reference proteome</keyword>
<dbReference type="AlphaFoldDB" id="A0A5B8W2R3"/>
<accession>A0A5B8W2R3</accession>
<protein>
    <submittedName>
        <fullName evidence="1">Gliding motility-associated C-terminal domain-containing protein</fullName>
    </submittedName>
</protein>
<organism evidence="1 2">
    <name type="scientific">Mucilaginibacter ginsenosidivorax</name>
    <dbReference type="NCBI Taxonomy" id="862126"/>
    <lineage>
        <taxon>Bacteria</taxon>
        <taxon>Pseudomonadati</taxon>
        <taxon>Bacteroidota</taxon>
        <taxon>Sphingobacteriia</taxon>
        <taxon>Sphingobacteriales</taxon>
        <taxon>Sphingobacteriaceae</taxon>
        <taxon>Mucilaginibacter</taxon>
    </lineage>
</organism>
<gene>
    <name evidence="1" type="ORF">FSB76_15480</name>
</gene>
<dbReference type="OrthoDB" id="5726170at2"/>
<dbReference type="InterPro" id="IPR036179">
    <property type="entry name" value="Ig-like_dom_sf"/>
</dbReference>
<dbReference type="Proteomes" id="UP000321362">
    <property type="component" value="Chromosome"/>
</dbReference>
<dbReference type="SUPFAM" id="SSF48726">
    <property type="entry name" value="Immunoglobulin"/>
    <property type="match status" value="1"/>
</dbReference>
<evidence type="ECO:0000313" key="1">
    <source>
        <dbReference type="EMBL" id="QEC77275.1"/>
    </source>
</evidence>
<dbReference type="RefSeq" id="WP_147054810.1">
    <property type="nucleotide sequence ID" value="NZ_CP042437.1"/>
</dbReference>